<sequence length="151" mass="16859">MKGFEVKNRRSRVNLTCKREVGEMTAPEYTCPREASLNRSRTPGGLARSPSIASPTPASWHNLSQLYSSLQVQACWPDDRQPSRLLHAVSRAEKGIVMTVLNASTYCTERLSKTNNWTQNAILTPTLCTGNGIYKTENRKKNIKKTCKTSA</sequence>
<dbReference type="RefSeq" id="XP_040670962.1">
    <property type="nucleotide sequence ID" value="XM_040817427.1"/>
</dbReference>
<evidence type="ECO:0000256" key="1">
    <source>
        <dbReference type="SAM" id="MobiDB-lite"/>
    </source>
</evidence>
<feature type="region of interest" description="Disordered" evidence="1">
    <location>
        <begin position="32"/>
        <end position="55"/>
    </location>
</feature>
<evidence type="ECO:0000313" key="3">
    <source>
        <dbReference type="Proteomes" id="UP000184073"/>
    </source>
</evidence>
<organism evidence="2 3">
    <name type="scientific">Aspergillus versicolor CBS 583.65</name>
    <dbReference type="NCBI Taxonomy" id="1036611"/>
    <lineage>
        <taxon>Eukaryota</taxon>
        <taxon>Fungi</taxon>
        <taxon>Dikarya</taxon>
        <taxon>Ascomycota</taxon>
        <taxon>Pezizomycotina</taxon>
        <taxon>Eurotiomycetes</taxon>
        <taxon>Eurotiomycetidae</taxon>
        <taxon>Eurotiales</taxon>
        <taxon>Aspergillaceae</taxon>
        <taxon>Aspergillus</taxon>
        <taxon>Aspergillus subgen. Nidulantes</taxon>
    </lineage>
</organism>
<dbReference type="EMBL" id="KV878132">
    <property type="protein sequence ID" value="OJJ05200.1"/>
    <property type="molecule type" value="Genomic_DNA"/>
</dbReference>
<protein>
    <submittedName>
        <fullName evidence="2">Uncharacterized protein</fullName>
    </submittedName>
</protein>
<name>A0A1L9PUG0_ASPVE</name>
<reference evidence="3" key="1">
    <citation type="journal article" date="2017" name="Genome Biol.">
        <title>Comparative genomics reveals high biological diversity and specific adaptations in the industrially and medically important fungal genus Aspergillus.</title>
        <authorList>
            <person name="de Vries R.P."/>
            <person name="Riley R."/>
            <person name="Wiebenga A."/>
            <person name="Aguilar-Osorio G."/>
            <person name="Amillis S."/>
            <person name="Uchima C.A."/>
            <person name="Anderluh G."/>
            <person name="Asadollahi M."/>
            <person name="Askin M."/>
            <person name="Barry K."/>
            <person name="Battaglia E."/>
            <person name="Bayram O."/>
            <person name="Benocci T."/>
            <person name="Braus-Stromeyer S.A."/>
            <person name="Caldana C."/>
            <person name="Canovas D."/>
            <person name="Cerqueira G.C."/>
            <person name="Chen F."/>
            <person name="Chen W."/>
            <person name="Choi C."/>
            <person name="Clum A."/>
            <person name="Dos Santos R.A."/>
            <person name="Damasio A.R."/>
            <person name="Diallinas G."/>
            <person name="Emri T."/>
            <person name="Fekete E."/>
            <person name="Flipphi M."/>
            <person name="Freyberg S."/>
            <person name="Gallo A."/>
            <person name="Gournas C."/>
            <person name="Habgood R."/>
            <person name="Hainaut M."/>
            <person name="Harispe M.L."/>
            <person name="Henrissat B."/>
            <person name="Hilden K.S."/>
            <person name="Hope R."/>
            <person name="Hossain A."/>
            <person name="Karabika E."/>
            <person name="Karaffa L."/>
            <person name="Karanyi Z."/>
            <person name="Krasevec N."/>
            <person name="Kuo A."/>
            <person name="Kusch H."/>
            <person name="LaButti K."/>
            <person name="Lagendijk E.L."/>
            <person name="Lapidus A."/>
            <person name="Levasseur A."/>
            <person name="Lindquist E."/>
            <person name="Lipzen A."/>
            <person name="Logrieco A.F."/>
            <person name="MacCabe A."/>
            <person name="Maekelae M.R."/>
            <person name="Malavazi I."/>
            <person name="Melin P."/>
            <person name="Meyer V."/>
            <person name="Mielnichuk N."/>
            <person name="Miskei M."/>
            <person name="Molnar A.P."/>
            <person name="Mule G."/>
            <person name="Ngan C.Y."/>
            <person name="Orejas M."/>
            <person name="Orosz E."/>
            <person name="Ouedraogo J.P."/>
            <person name="Overkamp K.M."/>
            <person name="Park H.-S."/>
            <person name="Perrone G."/>
            <person name="Piumi F."/>
            <person name="Punt P.J."/>
            <person name="Ram A.F."/>
            <person name="Ramon A."/>
            <person name="Rauscher S."/>
            <person name="Record E."/>
            <person name="Riano-Pachon D.M."/>
            <person name="Robert V."/>
            <person name="Roehrig J."/>
            <person name="Ruller R."/>
            <person name="Salamov A."/>
            <person name="Salih N.S."/>
            <person name="Samson R.A."/>
            <person name="Sandor E."/>
            <person name="Sanguinetti M."/>
            <person name="Schuetze T."/>
            <person name="Sepcic K."/>
            <person name="Shelest E."/>
            <person name="Sherlock G."/>
            <person name="Sophianopoulou V."/>
            <person name="Squina F.M."/>
            <person name="Sun H."/>
            <person name="Susca A."/>
            <person name="Todd R.B."/>
            <person name="Tsang A."/>
            <person name="Unkles S.E."/>
            <person name="van de Wiele N."/>
            <person name="van Rossen-Uffink D."/>
            <person name="Oliveira J.V."/>
            <person name="Vesth T.C."/>
            <person name="Visser J."/>
            <person name="Yu J.-H."/>
            <person name="Zhou M."/>
            <person name="Andersen M.R."/>
            <person name="Archer D.B."/>
            <person name="Baker S.E."/>
            <person name="Benoit I."/>
            <person name="Brakhage A.A."/>
            <person name="Braus G.H."/>
            <person name="Fischer R."/>
            <person name="Frisvad J.C."/>
            <person name="Goldman G.H."/>
            <person name="Houbraken J."/>
            <person name="Oakley B."/>
            <person name="Pocsi I."/>
            <person name="Scazzocchio C."/>
            <person name="Seiboth B."/>
            <person name="vanKuyk P.A."/>
            <person name="Wortman J."/>
            <person name="Dyer P.S."/>
            <person name="Grigoriev I.V."/>
        </authorList>
    </citation>
    <scope>NUCLEOTIDE SEQUENCE [LARGE SCALE GENOMIC DNA]</scope>
    <source>
        <strain evidence="3">CBS 583.65</strain>
    </source>
</reference>
<proteinExistence type="predicted"/>
<gene>
    <name evidence="2" type="ORF">ASPVEDRAFT_836428</name>
</gene>
<dbReference type="Proteomes" id="UP000184073">
    <property type="component" value="Unassembled WGS sequence"/>
</dbReference>
<accession>A0A1L9PUG0</accession>
<evidence type="ECO:0000313" key="2">
    <source>
        <dbReference type="EMBL" id="OJJ05200.1"/>
    </source>
</evidence>
<dbReference type="AlphaFoldDB" id="A0A1L9PUG0"/>
<keyword evidence="3" id="KW-1185">Reference proteome</keyword>
<dbReference type="GeneID" id="63732938"/>
<dbReference type="VEuPathDB" id="FungiDB:ASPVEDRAFT_836428"/>